<evidence type="ECO:0000256" key="7">
    <source>
        <dbReference type="SAM" id="Phobius"/>
    </source>
</evidence>
<name>A0A0L6Z7Z4_9CLOT</name>
<feature type="transmembrane region" description="Helical" evidence="7">
    <location>
        <begin position="108"/>
        <end position="129"/>
    </location>
</feature>
<evidence type="ECO:0000313" key="8">
    <source>
        <dbReference type="EMBL" id="KOA19085.1"/>
    </source>
</evidence>
<dbReference type="GO" id="GO:0015293">
    <property type="term" value="F:symporter activity"/>
    <property type="evidence" value="ECO:0007669"/>
    <property type="project" value="UniProtKB-KW"/>
</dbReference>
<dbReference type="PANTHER" id="PTHR42948:SF1">
    <property type="entry name" value="TRANSPORTER"/>
    <property type="match status" value="1"/>
</dbReference>
<comment type="similarity">
    <text evidence="6">Belongs to the sodium:neurotransmitter symporter (SNF) (TC 2.A.22) family.</text>
</comment>
<evidence type="ECO:0000256" key="2">
    <source>
        <dbReference type="ARBA" id="ARBA00022448"/>
    </source>
</evidence>
<evidence type="ECO:0000256" key="5">
    <source>
        <dbReference type="ARBA" id="ARBA00023136"/>
    </source>
</evidence>
<evidence type="ECO:0000256" key="1">
    <source>
        <dbReference type="ARBA" id="ARBA00004141"/>
    </source>
</evidence>
<dbReference type="SUPFAM" id="SSF161070">
    <property type="entry name" value="SNF-like"/>
    <property type="match status" value="1"/>
</dbReference>
<evidence type="ECO:0000256" key="3">
    <source>
        <dbReference type="ARBA" id="ARBA00022692"/>
    </source>
</evidence>
<keyword evidence="6" id="KW-0769">Symport</keyword>
<dbReference type="PROSITE" id="PS00610">
    <property type="entry name" value="NA_NEUROTRAN_SYMP_1"/>
    <property type="match status" value="1"/>
</dbReference>
<evidence type="ECO:0000256" key="4">
    <source>
        <dbReference type="ARBA" id="ARBA00022989"/>
    </source>
</evidence>
<feature type="transmembrane region" description="Helical" evidence="7">
    <location>
        <begin position="168"/>
        <end position="186"/>
    </location>
</feature>
<dbReference type="PRINTS" id="PR00176">
    <property type="entry name" value="NANEUSMPORT"/>
</dbReference>
<keyword evidence="5 7" id="KW-0472">Membrane</keyword>
<dbReference type="CDD" id="cd10336">
    <property type="entry name" value="SLC6sbd_Tyt1-Like"/>
    <property type="match status" value="1"/>
</dbReference>
<dbReference type="EMBL" id="LHUR01000028">
    <property type="protein sequence ID" value="KOA19085.1"/>
    <property type="molecule type" value="Genomic_DNA"/>
</dbReference>
<evidence type="ECO:0000256" key="6">
    <source>
        <dbReference type="RuleBase" id="RU003732"/>
    </source>
</evidence>
<feature type="transmembrane region" description="Helical" evidence="7">
    <location>
        <begin position="281"/>
        <end position="300"/>
    </location>
</feature>
<feature type="transmembrane region" description="Helical" evidence="7">
    <location>
        <begin position="198"/>
        <end position="218"/>
    </location>
</feature>
<comment type="subcellular location">
    <subcellularLocation>
        <location evidence="1">Membrane</location>
        <topology evidence="1">Multi-pass membrane protein</topology>
    </subcellularLocation>
</comment>
<evidence type="ECO:0000313" key="9">
    <source>
        <dbReference type="Proteomes" id="UP000037043"/>
    </source>
</evidence>
<dbReference type="PROSITE" id="PS50267">
    <property type="entry name" value="NA_NEUROTRAN_SYMP_3"/>
    <property type="match status" value="1"/>
</dbReference>
<dbReference type="InterPro" id="IPR047218">
    <property type="entry name" value="YocR/YhdH-like"/>
</dbReference>
<dbReference type="Proteomes" id="UP000037043">
    <property type="component" value="Unassembled WGS sequence"/>
</dbReference>
<dbReference type="AlphaFoldDB" id="A0A0L6Z7Z4"/>
<comment type="caution">
    <text evidence="8">The sequence shown here is derived from an EMBL/GenBank/DDBJ whole genome shotgun (WGS) entry which is preliminary data.</text>
</comment>
<dbReference type="Pfam" id="PF00209">
    <property type="entry name" value="SNF"/>
    <property type="match status" value="2"/>
</dbReference>
<feature type="transmembrane region" description="Helical" evidence="7">
    <location>
        <begin position="448"/>
        <end position="473"/>
    </location>
</feature>
<dbReference type="PANTHER" id="PTHR42948">
    <property type="entry name" value="TRANSPORTER"/>
    <property type="match status" value="1"/>
</dbReference>
<gene>
    <name evidence="8" type="ORF">CLHOM_24660</name>
</gene>
<dbReference type="STRING" id="36844.SAMN04488501_1194"/>
<keyword evidence="2 6" id="KW-0813">Transport</keyword>
<keyword evidence="9" id="KW-1185">Reference proteome</keyword>
<dbReference type="GO" id="GO:0016020">
    <property type="term" value="C:membrane"/>
    <property type="evidence" value="ECO:0007669"/>
    <property type="project" value="UniProtKB-SubCell"/>
</dbReference>
<feature type="transmembrane region" description="Helical" evidence="7">
    <location>
        <begin position="320"/>
        <end position="353"/>
    </location>
</feature>
<dbReference type="InterPro" id="IPR037272">
    <property type="entry name" value="SNS_sf"/>
</dbReference>
<accession>A0A0L6Z7Z4</accession>
<reference evidence="9" key="1">
    <citation type="submission" date="2015-08" db="EMBL/GenBank/DDBJ databases">
        <title>Genome sequence of the strict anaerobe Clostridium homopropionicum LuHBu1 (DSM 5847T).</title>
        <authorList>
            <person name="Poehlein A."/>
            <person name="Beck M."/>
            <person name="Schiel-Bengelsdorf B."/>
            <person name="Bengelsdorf F.R."/>
            <person name="Daniel R."/>
            <person name="Duerre P."/>
        </authorList>
    </citation>
    <scope>NUCLEOTIDE SEQUENCE [LARGE SCALE GENOMIC DNA]</scope>
    <source>
        <strain evidence="9">DSM 5847</strain>
    </source>
</reference>
<keyword evidence="4 7" id="KW-1133">Transmembrane helix</keyword>
<keyword evidence="3 6" id="KW-0812">Transmembrane</keyword>
<dbReference type="NCBIfam" id="NF037979">
    <property type="entry name" value="Na_transp"/>
    <property type="match status" value="1"/>
</dbReference>
<sequence length="482" mass="53005">MHQLNKNIFITDFKVFGGVIMEHKKGREGFSSGIAAFFATLGSAVGLGNIWKFPYVVGENGGAAFLLIYFICIIFIGLPVMISEFYIGRKTRKNVMGALELLAPKRKWKSIGIISMLASYFIVFFYSSVGGWVYSYVFKAIKGDFYEVTSKSAQDEFVRTIIGPIPPIIWQVVVVTVVSLILALGVKNGIERITKTLMPILFILILICDIKALTLPGVGDSFKFLFKVDFSMLSGSVILMAMGLAFFKLSLGMGCMMTYGSYFTKKDNMMGTAAKVAVSDTIVSLLVGIAVFSAVFSFEMKPSSGPGLLFMTVPMVFSKLPFGTLLLLVFFILASIAATTAMTSMCEVVIAYYSEQRGMSRRKAVLLNAVIILGIGVFATLSADASSLLGKFTIFHMRLFDLFDFISSNILLPLGGILIAIFVGYVIPKEDIKKELSNEGKLKLDKLIDAYYVILRYVTPVLVFVVFLSSLGVMEKLIKLFS</sequence>
<feature type="transmembrane region" description="Helical" evidence="7">
    <location>
        <begin position="365"/>
        <end position="385"/>
    </location>
</feature>
<feature type="transmembrane region" description="Helical" evidence="7">
    <location>
        <begin position="63"/>
        <end position="87"/>
    </location>
</feature>
<dbReference type="PATRIC" id="fig|1121318.3.peg.2482"/>
<organism evidence="8 9">
    <name type="scientific">Clostridium homopropionicum DSM 5847</name>
    <dbReference type="NCBI Taxonomy" id="1121318"/>
    <lineage>
        <taxon>Bacteria</taxon>
        <taxon>Bacillati</taxon>
        <taxon>Bacillota</taxon>
        <taxon>Clostridia</taxon>
        <taxon>Eubacteriales</taxon>
        <taxon>Clostridiaceae</taxon>
        <taxon>Clostridium</taxon>
    </lineage>
</organism>
<feature type="transmembrane region" description="Helical" evidence="7">
    <location>
        <begin position="238"/>
        <end position="260"/>
    </location>
</feature>
<feature type="transmembrane region" description="Helical" evidence="7">
    <location>
        <begin position="405"/>
        <end position="427"/>
    </location>
</feature>
<protein>
    <recommendedName>
        <fullName evidence="6">Transporter</fullName>
    </recommendedName>
</protein>
<dbReference type="InterPro" id="IPR000175">
    <property type="entry name" value="Na/ntran_symport"/>
</dbReference>
<proteinExistence type="inferred from homology"/>
<feature type="transmembrane region" description="Helical" evidence="7">
    <location>
        <begin position="30"/>
        <end position="51"/>
    </location>
</feature>